<dbReference type="EMBL" id="QJKJ01006094">
    <property type="protein sequence ID" value="RDX87936.1"/>
    <property type="molecule type" value="Genomic_DNA"/>
</dbReference>
<evidence type="ECO:0000313" key="2">
    <source>
        <dbReference type="EMBL" id="RDX87936.1"/>
    </source>
</evidence>
<protein>
    <recommendedName>
        <fullName evidence="4">Aspartic peptidase DDI1-type domain-containing protein</fullName>
    </recommendedName>
</protein>
<evidence type="ECO:0000313" key="3">
    <source>
        <dbReference type="Proteomes" id="UP000257109"/>
    </source>
</evidence>
<dbReference type="AlphaFoldDB" id="A0A371GBP7"/>
<feature type="region of interest" description="Disordered" evidence="1">
    <location>
        <begin position="1"/>
        <end position="24"/>
    </location>
</feature>
<dbReference type="Proteomes" id="UP000257109">
    <property type="component" value="Unassembled WGS sequence"/>
</dbReference>
<dbReference type="PANTHER" id="PTHR32108">
    <property type="entry name" value="DNA-DIRECTED RNA POLYMERASE SUBUNIT ALPHA"/>
    <property type="match status" value="1"/>
</dbReference>
<keyword evidence="3" id="KW-1185">Reference proteome</keyword>
<comment type="caution">
    <text evidence="2">The sequence shown here is derived from an EMBL/GenBank/DDBJ whole genome shotgun (WGS) entry which is preliminary data.</text>
</comment>
<reference evidence="2" key="1">
    <citation type="submission" date="2018-05" db="EMBL/GenBank/DDBJ databases">
        <title>Draft genome of Mucuna pruriens seed.</title>
        <authorList>
            <person name="Nnadi N.E."/>
            <person name="Vos R."/>
            <person name="Hasami M.H."/>
            <person name="Devisetty U.K."/>
            <person name="Aguiy J.C."/>
        </authorList>
    </citation>
    <scope>NUCLEOTIDE SEQUENCE [LARGE SCALE GENOMIC DNA]</scope>
    <source>
        <strain evidence="2">JCA_2017</strain>
    </source>
</reference>
<dbReference type="CDD" id="cd00303">
    <property type="entry name" value="retropepsin_like"/>
    <property type="match status" value="1"/>
</dbReference>
<feature type="compositionally biased region" description="Polar residues" evidence="1">
    <location>
        <begin position="13"/>
        <end position="24"/>
    </location>
</feature>
<evidence type="ECO:0000256" key="1">
    <source>
        <dbReference type="SAM" id="MobiDB-lite"/>
    </source>
</evidence>
<feature type="non-terminal residue" evidence="2">
    <location>
        <position position="1"/>
    </location>
</feature>
<organism evidence="2 3">
    <name type="scientific">Mucuna pruriens</name>
    <name type="common">Velvet bean</name>
    <name type="synonym">Dolichos pruriens</name>
    <dbReference type="NCBI Taxonomy" id="157652"/>
    <lineage>
        <taxon>Eukaryota</taxon>
        <taxon>Viridiplantae</taxon>
        <taxon>Streptophyta</taxon>
        <taxon>Embryophyta</taxon>
        <taxon>Tracheophyta</taxon>
        <taxon>Spermatophyta</taxon>
        <taxon>Magnoliopsida</taxon>
        <taxon>eudicotyledons</taxon>
        <taxon>Gunneridae</taxon>
        <taxon>Pentapetalae</taxon>
        <taxon>rosids</taxon>
        <taxon>fabids</taxon>
        <taxon>Fabales</taxon>
        <taxon>Fabaceae</taxon>
        <taxon>Papilionoideae</taxon>
        <taxon>50 kb inversion clade</taxon>
        <taxon>NPAAA clade</taxon>
        <taxon>indigoferoid/millettioid clade</taxon>
        <taxon>Phaseoleae</taxon>
        <taxon>Mucuna</taxon>
    </lineage>
</organism>
<name>A0A371GBP7_MUCPR</name>
<proteinExistence type="predicted"/>
<sequence length="270" mass="30915">MGVAQFPRARAQCEQQSSPSSWRSIHQCYKPRVPRRGIRQSQTRRDELEQRRKSLVEEGSHWRWQDLAESTQVAIIEQSNNPFPKMLSVQYNPTSQFRAPLIIQVPATPTYRDNHVVPLRYNEVEIIFACEEKASSAKEVTNIARIGRVMRSERVLNKAHVAQDITIEKFGGIVNNITASSHLSFLEDEVLAMGRGHNQPLHIFVKCGDYMIAMVLIDNGSSLNFMPKATLEKLYSTQLRANSIVMKVFDRSKREVMGEIKLIRIRASHI</sequence>
<accession>A0A371GBP7</accession>
<evidence type="ECO:0008006" key="4">
    <source>
        <dbReference type="Google" id="ProtNLM"/>
    </source>
</evidence>
<dbReference type="PANTHER" id="PTHR32108:SF9">
    <property type="entry name" value="REVERSE TRANSCRIPTASE RNASE H-LIKE DOMAIN-CONTAINING PROTEIN"/>
    <property type="match status" value="1"/>
</dbReference>
<gene>
    <name evidence="2" type="ORF">CR513_30523</name>
</gene>